<evidence type="ECO:0000313" key="2">
    <source>
        <dbReference type="EMBL" id="OCT47660.1"/>
    </source>
</evidence>
<dbReference type="InterPro" id="IPR010730">
    <property type="entry name" value="HET"/>
</dbReference>
<proteinExistence type="predicted"/>
<dbReference type="Pfam" id="PF06985">
    <property type="entry name" value="HET"/>
    <property type="match status" value="1"/>
</dbReference>
<dbReference type="OrthoDB" id="4161611at2759"/>
<reference evidence="3" key="1">
    <citation type="submission" date="2015-07" db="EMBL/GenBank/DDBJ databases">
        <authorList>
            <person name="Teixeira M.M."/>
            <person name="Souza R.C."/>
            <person name="Almeida L.G."/>
            <person name="Vicente V.A."/>
            <person name="de Hoog S."/>
            <person name="Bocca A.L."/>
            <person name="de Almeida S.R."/>
            <person name="Vasconcelos A.T."/>
            <person name="Felipe M.S."/>
        </authorList>
    </citation>
    <scope>NUCLEOTIDE SEQUENCE [LARGE SCALE GENOMIC DNA]</scope>
    <source>
        <strain evidence="3">KSF</strain>
    </source>
</reference>
<evidence type="ECO:0000313" key="3">
    <source>
        <dbReference type="Proteomes" id="UP000094526"/>
    </source>
</evidence>
<dbReference type="AlphaFoldDB" id="A0A1C1CGM5"/>
<protein>
    <recommendedName>
        <fullName evidence="1">Heterokaryon incompatibility domain-containing protein</fullName>
    </recommendedName>
</protein>
<dbReference type="Proteomes" id="UP000094526">
    <property type="component" value="Unassembled WGS sequence"/>
</dbReference>
<dbReference type="InterPro" id="IPR052895">
    <property type="entry name" value="HetReg/Transcr_Mod"/>
</dbReference>
<feature type="domain" description="Heterokaryon incompatibility" evidence="1">
    <location>
        <begin position="57"/>
        <end position="158"/>
    </location>
</feature>
<dbReference type="VEuPathDB" id="FungiDB:CLCR_03721"/>
<name>A0A1C1CGM5_9EURO</name>
<evidence type="ECO:0000259" key="1">
    <source>
        <dbReference type="Pfam" id="PF06985"/>
    </source>
</evidence>
<dbReference type="PANTHER" id="PTHR24148:SF73">
    <property type="entry name" value="HET DOMAIN PROTEIN (AFU_ORTHOLOGUE AFUA_8G01020)"/>
    <property type="match status" value="1"/>
</dbReference>
<dbReference type="PANTHER" id="PTHR24148">
    <property type="entry name" value="ANKYRIN REPEAT DOMAIN-CONTAINING PROTEIN 39 HOMOLOG-RELATED"/>
    <property type="match status" value="1"/>
</dbReference>
<gene>
    <name evidence="2" type="ORF">CLCR_03721</name>
</gene>
<comment type="caution">
    <text evidence="2">The sequence shown here is derived from an EMBL/GenBank/DDBJ whole genome shotgun (WGS) entry which is preliminary data.</text>
</comment>
<accession>A0A1C1CGM5</accession>
<sequence>MEEPETIQVIPNDYQHYKPLDRSKRQIRLLRIEPSESPKDPLVCHLYWADLDNAPAYTALSYVWGPLDDTMEISIVFHEGASARSACAMQLNENPHGRVEPVGVDDGAKAEVVSFQITRNLHGGLRSLRMHEEAHSLIWADMLCLNQSDMAERSHQASYHHHALIGVTNMSFR</sequence>
<dbReference type="EMBL" id="LGRB01000013">
    <property type="protein sequence ID" value="OCT47660.1"/>
    <property type="molecule type" value="Genomic_DNA"/>
</dbReference>
<dbReference type="VEuPathDB" id="FungiDB:G647_10384"/>
<keyword evidence="3" id="KW-1185">Reference proteome</keyword>
<organism evidence="2 3">
    <name type="scientific">Cladophialophora carrionii</name>
    <dbReference type="NCBI Taxonomy" id="86049"/>
    <lineage>
        <taxon>Eukaryota</taxon>
        <taxon>Fungi</taxon>
        <taxon>Dikarya</taxon>
        <taxon>Ascomycota</taxon>
        <taxon>Pezizomycotina</taxon>
        <taxon>Eurotiomycetes</taxon>
        <taxon>Chaetothyriomycetidae</taxon>
        <taxon>Chaetothyriales</taxon>
        <taxon>Herpotrichiellaceae</taxon>
        <taxon>Cladophialophora</taxon>
    </lineage>
</organism>